<comment type="function">
    <text evidence="2">Antitoxin component of a type II toxin-antitoxin (TA) system.</text>
</comment>
<dbReference type="InterPro" id="IPR006442">
    <property type="entry name" value="Antitoxin_Phd/YefM"/>
</dbReference>
<dbReference type="EMBL" id="FNEN01000008">
    <property type="protein sequence ID" value="SDI90006.1"/>
    <property type="molecule type" value="Genomic_DNA"/>
</dbReference>
<dbReference type="SUPFAM" id="SSF143120">
    <property type="entry name" value="YefM-like"/>
    <property type="match status" value="1"/>
</dbReference>
<evidence type="ECO:0000256" key="2">
    <source>
        <dbReference type="RuleBase" id="RU362080"/>
    </source>
</evidence>
<evidence type="ECO:0000313" key="4">
    <source>
        <dbReference type="Proteomes" id="UP000198853"/>
    </source>
</evidence>
<accession>A0A1G8PCF2</accession>
<dbReference type="Gene3D" id="3.40.1620.10">
    <property type="entry name" value="YefM-like domain"/>
    <property type="match status" value="1"/>
</dbReference>
<dbReference type="Proteomes" id="UP000198853">
    <property type="component" value="Unassembled WGS sequence"/>
</dbReference>
<evidence type="ECO:0000256" key="1">
    <source>
        <dbReference type="ARBA" id="ARBA00009981"/>
    </source>
</evidence>
<dbReference type="AlphaFoldDB" id="A0A1G8PCF2"/>
<gene>
    <name evidence="3" type="ORF">SAMN04488123_10856</name>
</gene>
<dbReference type="Pfam" id="PF02604">
    <property type="entry name" value="PhdYeFM_antitox"/>
    <property type="match status" value="1"/>
</dbReference>
<dbReference type="RefSeq" id="WP_090398633.1">
    <property type="nucleotide sequence ID" value="NZ_FNEN01000008.1"/>
</dbReference>
<proteinExistence type="inferred from homology"/>
<evidence type="ECO:0000313" key="3">
    <source>
        <dbReference type="EMBL" id="SDI90006.1"/>
    </source>
</evidence>
<dbReference type="OrthoDB" id="9795585at2"/>
<comment type="similarity">
    <text evidence="1 2">Belongs to the phD/YefM antitoxin family.</text>
</comment>
<organism evidence="3 4">
    <name type="scientific">Natribacillus halophilus</name>
    <dbReference type="NCBI Taxonomy" id="549003"/>
    <lineage>
        <taxon>Bacteria</taxon>
        <taxon>Bacillati</taxon>
        <taxon>Bacillota</taxon>
        <taxon>Bacilli</taxon>
        <taxon>Bacillales</taxon>
        <taxon>Bacillaceae</taxon>
        <taxon>Natribacillus</taxon>
    </lineage>
</organism>
<keyword evidence="4" id="KW-1185">Reference proteome</keyword>
<dbReference type="InterPro" id="IPR036165">
    <property type="entry name" value="YefM-like_sf"/>
</dbReference>
<protein>
    <recommendedName>
        <fullName evidence="2">Antitoxin</fullName>
    </recommendedName>
</protein>
<name>A0A1G8PCF2_9BACI</name>
<sequence length="124" mass="14503">MPEIRPSSDIRNKYNEISDFCHENSEPVYITRNRKGDLAVMSIATYEKLVGKFELYQLLDEGIKAKEENKVRPFHEAIEDIGRSECVSFHHNKTRRRRLTTDDGEIGTIYCEKLSLHSDKESFH</sequence>
<reference evidence="3 4" key="1">
    <citation type="submission" date="2016-10" db="EMBL/GenBank/DDBJ databases">
        <authorList>
            <person name="de Groot N.N."/>
        </authorList>
    </citation>
    <scope>NUCLEOTIDE SEQUENCE [LARGE SCALE GENOMIC DNA]</scope>
    <source>
        <strain evidence="3 4">DSM 21771</strain>
    </source>
</reference>